<comment type="caution">
    <text evidence="2">The sequence shown here is derived from an EMBL/GenBank/DDBJ whole genome shotgun (WGS) entry which is preliminary data.</text>
</comment>
<gene>
    <name evidence="2" type="ORF">IFK94_05875</name>
</gene>
<accession>A0A8J7C1J0</accession>
<proteinExistence type="predicted"/>
<reference evidence="2 3" key="1">
    <citation type="submission" date="2020-08" db="EMBL/GenBank/DDBJ databases">
        <title>Acidobacteriota in marine sediments use diverse sulfur dissimilation pathways.</title>
        <authorList>
            <person name="Wasmund K."/>
        </authorList>
    </citation>
    <scope>NUCLEOTIDE SEQUENCE [LARGE SCALE GENOMIC DNA]</scope>
    <source>
        <strain evidence="2">MAG AM4</strain>
    </source>
</reference>
<dbReference type="NCBIfam" id="TIGR00199">
    <property type="entry name" value="PncC_domain"/>
    <property type="match status" value="1"/>
</dbReference>
<evidence type="ECO:0000313" key="3">
    <source>
        <dbReference type="Proteomes" id="UP000648239"/>
    </source>
</evidence>
<protein>
    <submittedName>
        <fullName evidence="2">CinA family protein</fullName>
    </submittedName>
</protein>
<organism evidence="2 3">
    <name type="scientific">Candidatus Polarisedimenticola svalbardensis</name>
    <dbReference type="NCBI Taxonomy" id="2886004"/>
    <lineage>
        <taxon>Bacteria</taxon>
        <taxon>Pseudomonadati</taxon>
        <taxon>Acidobacteriota</taxon>
        <taxon>Candidatus Polarisedimenticolia</taxon>
        <taxon>Candidatus Polarisedimenticolales</taxon>
        <taxon>Candidatus Polarisedimenticolaceae</taxon>
        <taxon>Candidatus Polarisedimenticola</taxon>
    </lineage>
</organism>
<name>A0A8J7C1J0_9BACT</name>
<evidence type="ECO:0000259" key="1">
    <source>
        <dbReference type="Pfam" id="PF02464"/>
    </source>
</evidence>
<dbReference type="Proteomes" id="UP000648239">
    <property type="component" value="Unassembled WGS sequence"/>
</dbReference>
<dbReference type="AlphaFoldDB" id="A0A8J7C1J0"/>
<feature type="domain" description="CinA C-terminal" evidence="1">
    <location>
        <begin position="2"/>
        <end position="137"/>
    </location>
</feature>
<dbReference type="InterPro" id="IPR036653">
    <property type="entry name" value="CinA-like_C"/>
</dbReference>
<dbReference type="Gene3D" id="3.90.950.20">
    <property type="entry name" value="CinA-like"/>
    <property type="match status" value="1"/>
</dbReference>
<dbReference type="EMBL" id="JACXWD010000013">
    <property type="protein sequence ID" value="MBD3867635.1"/>
    <property type="molecule type" value="Genomic_DNA"/>
</dbReference>
<evidence type="ECO:0000313" key="2">
    <source>
        <dbReference type="EMBL" id="MBD3867635.1"/>
    </source>
</evidence>
<dbReference type="SUPFAM" id="SSF142433">
    <property type="entry name" value="CinA-like"/>
    <property type="match status" value="1"/>
</dbReference>
<dbReference type="InterPro" id="IPR008136">
    <property type="entry name" value="CinA_C"/>
</dbReference>
<sequence>MTVATAESCTGGMLGAALTSIPGASAWFRGGLVVYSDELKIRLAGVRTDTLEAHGAVSPAVARELAQGVRKRCGADLGVGITGIAGPGGGSADKPVGTVCIALASSNRILDWTVRLSGDRGEVRSAAVRFVLARIEDQTAADLEEGP</sequence>
<dbReference type="Pfam" id="PF02464">
    <property type="entry name" value="CinA"/>
    <property type="match status" value="1"/>
</dbReference>